<dbReference type="EMBL" id="QTSX02001526">
    <property type="protein sequence ID" value="KAJ9080747.1"/>
    <property type="molecule type" value="Genomic_DNA"/>
</dbReference>
<comment type="caution">
    <text evidence="1">The sequence shown here is derived from an EMBL/GenBank/DDBJ whole genome shotgun (WGS) entry which is preliminary data.</text>
</comment>
<accession>A0ACC2U2S8</accession>
<evidence type="ECO:0000313" key="2">
    <source>
        <dbReference type="Proteomes" id="UP001165960"/>
    </source>
</evidence>
<reference evidence="1" key="1">
    <citation type="submission" date="2022-04" db="EMBL/GenBank/DDBJ databases">
        <title>Genome of the entomopathogenic fungus Entomophthora muscae.</title>
        <authorList>
            <person name="Elya C."/>
            <person name="Lovett B.R."/>
            <person name="Lee E."/>
            <person name="Macias A.M."/>
            <person name="Hajek A.E."/>
            <person name="De Bivort B.L."/>
            <person name="Kasson M.T."/>
            <person name="De Fine Licht H.H."/>
            <person name="Stajich J.E."/>
        </authorList>
    </citation>
    <scope>NUCLEOTIDE SEQUENCE</scope>
    <source>
        <strain evidence="1">Berkeley</strain>
    </source>
</reference>
<gene>
    <name evidence="1" type="ORF">DSO57_1021681</name>
</gene>
<sequence length="121" mass="13970">MLSQLLKDHQAHMSKLKNNNIQLKREAKQTVRDATDVLAERMIQRVSEVLQNQKKIEAKEVAELSQHAIKLHKQTDQWLALVHQFNGALKELGDVQHWAKVIERDMETVTQTLEMIAAEPL</sequence>
<keyword evidence="2" id="KW-1185">Reference proteome</keyword>
<protein>
    <submittedName>
        <fullName evidence="1">Uncharacterized protein</fullName>
    </submittedName>
</protein>
<proteinExistence type="predicted"/>
<organism evidence="1 2">
    <name type="scientific">Entomophthora muscae</name>
    <dbReference type="NCBI Taxonomy" id="34485"/>
    <lineage>
        <taxon>Eukaryota</taxon>
        <taxon>Fungi</taxon>
        <taxon>Fungi incertae sedis</taxon>
        <taxon>Zoopagomycota</taxon>
        <taxon>Entomophthoromycotina</taxon>
        <taxon>Entomophthoromycetes</taxon>
        <taxon>Entomophthorales</taxon>
        <taxon>Entomophthoraceae</taxon>
        <taxon>Entomophthora</taxon>
    </lineage>
</organism>
<name>A0ACC2U2S8_9FUNG</name>
<dbReference type="Proteomes" id="UP001165960">
    <property type="component" value="Unassembled WGS sequence"/>
</dbReference>
<evidence type="ECO:0000313" key="1">
    <source>
        <dbReference type="EMBL" id="KAJ9080747.1"/>
    </source>
</evidence>